<dbReference type="InterPro" id="IPR002078">
    <property type="entry name" value="Sigma_54_int"/>
</dbReference>
<dbReference type="Pfam" id="PF00158">
    <property type="entry name" value="Sigma54_activat"/>
    <property type="match status" value="1"/>
</dbReference>
<keyword evidence="1" id="KW-0547">Nucleotide-binding</keyword>
<evidence type="ECO:0000256" key="5">
    <source>
        <dbReference type="ARBA" id="ARBA00023163"/>
    </source>
</evidence>
<feature type="coiled-coil region" evidence="7">
    <location>
        <begin position="126"/>
        <end position="153"/>
    </location>
</feature>
<evidence type="ECO:0000313" key="10">
    <source>
        <dbReference type="EMBL" id="BAX81306.1"/>
    </source>
</evidence>
<keyword evidence="7" id="KW-0175">Coiled coil</keyword>
<feature type="domain" description="Sigma-54 factor interaction" evidence="8">
    <location>
        <begin position="154"/>
        <end position="383"/>
    </location>
</feature>
<dbReference type="EMBL" id="AP018042">
    <property type="protein sequence ID" value="BAX81306.1"/>
    <property type="molecule type" value="Genomic_DNA"/>
</dbReference>
<protein>
    <submittedName>
        <fullName evidence="10">Sigma-54-dependent Fis family transcriptional regulator</fullName>
    </submittedName>
</protein>
<reference evidence="10 11" key="1">
    <citation type="journal article" date="2018" name="Mar. Genomics">
        <title>Complete genome sequence of Marinifilaceae bacterium strain SPP2, isolated from the Antarctic marine sediment.</title>
        <authorList>
            <person name="Watanabe M."/>
            <person name="Kojima H."/>
            <person name="Fukui M."/>
        </authorList>
    </citation>
    <scope>NUCLEOTIDE SEQUENCE [LARGE SCALE GENOMIC DNA]</scope>
    <source>
        <strain evidence="10 11">SPP2</strain>
    </source>
</reference>
<gene>
    <name evidence="10" type="ORF">ALGA_3001</name>
</gene>
<dbReference type="AlphaFoldDB" id="A0A1Y1CLN2"/>
<dbReference type="Proteomes" id="UP000218267">
    <property type="component" value="Chromosome"/>
</dbReference>
<dbReference type="GO" id="GO:0006355">
    <property type="term" value="P:regulation of DNA-templated transcription"/>
    <property type="evidence" value="ECO:0007669"/>
    <property type="project" value="InterPro"/>
</dbReference>
<dbReference type="InterPro" id="IPR058031">
    <property type="entry name" value="AAA_lid_NorR"/>
</dbReference>
<dbReference type="Gene3D" id="3.40.50.300">
    <property type="entry name" value="P-loop containing nucleotide triphosphate hydrolases"/>
    <property type="match status" value="1"/>
</dbReference>
<dbReference type="InterPro" id="IPR027417">
    <property type="entry name" value="P-loop_NTPase"/>
</dbReference>
<dbReference type="GO" id="GO:0043565">
    <property type="term" value="F:sequence-specific DNA binding"/>
    <property type="evidence" value="ECO:0007669"/>
    <property type="project" value="InterPro"/>
</dbReference>
<dbReference type="InterPro" id="IPR003593">
    <property type="entry name" value="AAA+_ATPase"/>
</dbReference>
<evidence type="ECO:0000256" key="2">
    <source>
        <dbReference type="ARBA" id="ARBA00022840"/>
    </source>
</evidence>
<dbReference type="InterPro" id="IPR011006">
    <property type="entry name" value="CheY-like_superfamily"/>
</dbReference>
<dbReference type="OrthoDB" id="9810703at2"/>
<dbReference type="SUPFAM" id="SSF52540">
    <property type="entry name" value="P-loop containing nucleoside triphosphate hydrolases"/>
    <property type="match status" value="1"/>
</dbReference>
<feature type="modified residue" description="4-aspartylphosphate" evidence="6">
    <location>
        <position position="54"/>
    </location>
</feature>
<reference evidence="11" key="2">
    <citation type="journal article" date="2020" name="Antonie Van Leeuwenhoek">
        <title>Labilibaculum antarcticum sp. nov., a novel facultative anaerobic, psychrotorelant bacterium isolated from marine sediment of Antarctica.</title>
        <authorList>
            <person name="Watanabe M."/>
            <person name="Kojima H."/>
            <person name="Fukui M."/>
        </authorList>
    </citation>
    <scope>NUCLEOTIDE SEQUENCE [LARGE SCALE GENOMIC DNA]</scope>
    <source>
        <strain evidence="11">SPP2</strain>
    </source>
</reference>
<evidence type="ECO:0000259" key="8">
    <source>
        <dbReference type="PROSITE" id="PS50045"/>
    </source>
</evidence>
<sequence length="454" mass="51456">MSIGRVLIVDDHKRVLTALQILLQDEFEEVQTLSNPNSLLSTLATNQYDIILLDMNFSAGVNTGNEGLFWLKKILDKDTDLAVVLMTAYGDVELAVKAIKVGASDFILKPWDNNKLVSTLKTALELRRSKQKIIQLENEKAGLAREMNQASTQMIGRSKPMLEMLRIVEKVASTDANILILGEHGTGKELIARELHQKSERCNGIFITVDMGAITESLFESELFGHVKGAFTDARESRIGRFEIASGGTLFLDEIGNLSMPMQAKLLGALQTHKIIRLGDNQVRDIDIRLICATNKNLVQMVVDGEFREDLLYRINTIQIDVPELRYRNGDVAVLAEYYLRKYAAKYNKENLRFAKNTIDKLMGYSWPGNVRELQHTIEKAVILTDNPELLAEEFLFKERRINEIKNEAVSFEEMEKQLIGSSMDRHKGNMSHIAKELGVTRPTLYHKIKKYDL</sequence>
<dbReference type="InterPro" id="IPR025944">
    <property type="entry name" value="Sigma_54_int_dom_CS"/>
</dbReference>
<dbReference type="CDD" id="cd00009">
    <property type="entry name" value="AAA"/>
    <property type="match status" value="1"/>
</dbReference>
<dbReference type="Gene3D" id="1.10.10.60">
    <property type="entry name" value="Homeodomain-like"/>
    <property type="match status" value="1"/>
</dbReference>
<dbReference type="Gene3D" id="1.10.8.60">
    <property type="match status" value="1"/>
</dbReference>
<dbReference type="Gene3D" id="3.40.50.2300">
    <property type="match status" value="1"/>
</dbReference>
<evidence type="ECO:0000256" key="6">
    <source>
        <dbReference type="PROSITE-ProRule" id="PRU00169"/>
    </source>
</evidence>
<dbReference type="PANTHER" id="PTHR32071">
    <property type="entry name" value="TRANSCRIPTIONAL REGULATORY PROTEIN"/>
    <property type="match status" value="1"/>
</dbReference>
<evidence type="ECO:0000313" key="11">
    <source>
        <dbReference type="Proteomes" id="UP000218267"/>
    </source>
</evidence>
<proteinExistence type="predicted"/>
<dbReference type="InterPro" id="IPR025943">
    <property type="entry name" value="Sigma_54_int_dom_ATP-bd_2"/>
</dbReference>
<dbReference type="KEGG" id="mbas:ALGA_3001"/>
<keyword evidence="11" id="KW-1185">Reference proteome</keyword>
<dbReference type="FunFam" id="3.40.50.300:FF:000006">
    <property type="entry name" value="DNA-binding transcriptional regulator NtrC"/>
    <property type="match status" value="1"/>
</dbReference>
<keyword evidence="3" id="KW-0805">Transcription regulation</keyword>
<dbReference type="Pfam" id="PF25601">
    <property type="entry name" value="AAA_lid_14"/>
    <property type="match status" value="1"/>
</dbReference>
<evidence type="ECO:0000256" key="7">
    <source>
        <dbReference type="SAM" id="Coils"/>
    </source>
</evidence>
<evidence type="ECO:0000256" key="4">
    <source>
        <dbReference type="ARBA" id="ARBA00023125"/>
    </source>
</evidence>
<keyword evidence="5" id="KW-0804">Transcription</keyword>
<dbReference type="GO" id="GO:0000160">
    <property type="term" value="P:phosphorelay signal transduction system"/>
    <property type="evidence" value="ECO:0007669"/>
    <property type="project" value="InterPro"/>
</dbReference>
<evidence type="ECO:0000256" key="3">
    <source>
        <dbReference type="ARBA" id="ARBA00023015"/>
    </source>
</evidence>
<keyword evidence="2" id="KW-0067">ATP-binding</keyword>
<dbReference type="Pfam" id="PF02954">
    <property type="entry name" value="HTH_8"/>
    <property type="match status" value="1"/>
</dbReference>
<organism evidence="10 11">
    <name type="scientific">Labilibaculum antarcticum</name>
    <dbReference type="NCBI Taxonomy" id="1717717"/>
    <lineage>
        <taxon>Bacteria</taxon>
        <taxon>Pseudomonadati</taxon>
        <taxon>Bacteroidota</taxon>
        <taxon>Bacteroidia</taxon>
        <taxon>Marinilabiliales</taxon>
        <taxon>Marinifilaceae</taxon>
        <taxon>Labilibaculum</taxon>
    </lineage>
</organism>
<evidence type="ECO:0000259" key="9">
    <source>
        <dbReference type="PROSITE" id="PS50110"/>
    </source>
</evidence>
<keyword evidence="4" id="KW-0238">DNA-binding</keyword>
<dbReference type="PROSITE" id="PS50110">
    <property type="entry name" value="RESPONSE_REGULATORY"/>
    <property type="match status" value="1"/>
</dbReference>
<dbReference type="InterPro" id="IPR001789">
    <property type="entry name" value="Sig_transdc_resp-reg_receiver"/>
</dbReference>
<dbReference type="GO" id="GO:0005524">
    <property type="term" value="F:ATP binding"/>
    <property type="evidence" value="ECO:0007669"/>
    <property type="project" value="UniProtKB-KW"/>
</dbReference>
<dbReference type="SUPFAM" id="SSF52172">
    <property type="entry name" value="CheY-like"/>
    <property type="match status" value="1"/>
</dbReference>
<dbReference type="PRINTS" id="PR01590">
    <property type="entry name" value="HTHFIS"/>
</dbReference>
<dbReference type="PROSITE" id="PS50045">
    <property type="entry name" value="SIGMA54_INTERACT_4"/>
    <property type="match status" value="1"/>
</dbReference>
<dbReference type="PANTHER" id="PTHR32071:SF113">
    <property type="entry name" value="ALGINATE BIOSYNTHESIS TRANSCRIPTIONAL REGULATORY PROTEIN ALGB"/>
    <property type="match status" value="1"/>
</dbReference>
<dbReference type="PROSITE" id="PS00676">
    <property type="entry name" value="SIGMA54_INTERACT_2"/>
    <property type="match status" value="1"/>
</dbReference>
<dbReference type="SMART" id="SM00448">
    <property type="entry name" value="REC"/>
    <property type="match status" value="1"/>
</dbReference>
<feature type="domain" description="Response regulatory" evidence="9">
    <location>
        <begin position="5"/>
        <end position="124"/>
    </location>
</feature>
<dbReference type="InterPro" id="IPR009057">
    <property type="entry name" value="Homeodomain-like_sf"/>
</dbReference>
<accession>A0A1Y1CLN2</accession>
<dbReference type="SUPFAM" id="SSF46689">
    <property type="entry name" value="Homeodomain-like"/>
    <property type="match status" value="1"/>
</dbReference>
<dbReference type="Pfam" id="PF00072">
    <property type="entry name" value="Response_reg"/>
    <property type="match status" value="1"/>
</dbReference>
<dbReference type="SMART" id="SM00382">
    <property type="entry name" value="AAA"/>
    <property type="match status" value="1"/>
</dbReference>
<name>A0A1Y1CLN2_9BACT</name>
<dbReference type="PROSITE" id="PS00688">
    <property type="entry name" value="SIGMA54_INTERACT_3"/>
    <property type="match status" value="1"/>
</dbReference>
<keyword evidence="6" id="KW-0597">Phosphoprotein</keyword>
<dbReference type="InterPro" id="IPR002197">
    <property type="entry name" value="HTH_Fis"/>
</dbReference>
<dbReference type="RefSeq" id="WP_096430571.1">
    <property type="nucleotide sequence ID" value="NZ_AP018042.1"/>
</dbReference>
<evidence type="ECO:0000256" key="1">
    <source>
        <dbReference type="ARBA" id="ARBA00022741"/>
    </source>
</evidence>